<evidence type="ECO:0000313" key="3">
    <source>
        <dbReference type="Proteomes" id="UP001060919"/>
    </source>
</evidence>
<organism evidence="2 3">
    <name type="scientific">Aureispira anguillae</name>
    <dbReference type="NCBI Taxonomy" id="2864201"/>
    <lineage>
        <taxon>Bacteria</taxon>
        <taxon>Pseudomonadati</taxon>
        <taxon>Bacteroidota</taxon>
        <taxon>Saprospiria</taxon>
        <taxon>Saprospirales</taxon>
        <taxon>Saprospiraceae</taxon>
        <taxon>Aureispira</taxon>
    </lineage>
</organism>
<keyword evidence="3" id="KW-1185">Reference proteome</keyword>
<proteinExistence type="predicted"/>
<evidence type="ECO:0000313" key="2">
    <source>
        <dbReference type="EMBL" id="BDS11407.1"/>
    </source>
</evidence>
<dbReference type="RefSeq" id="WP_264792589.1">
    <property type="nucleotide sequence ID" value="NZ_AP026867.1"/>
</dbReference>
<dbReference type="EMBL" id="AP026867">
    <property type="protein sequence ID" value="BDS11407.1"/>
    <property type="molecule type" value="Genomic_DNA"/>
</dbReference>
<reference evidence="2" key="1">
    <citation type="submission" date="2022-09" db="EMBL/GenBank/DDBJ databases">
        <title>Aureispira anguillicida sp. nov., isolated from Leptocephalus of Japanese eel Anguilla japonica.</title>
        <authorList>
            <person name="Yuasa K."/>
            <person name="Mekata T."/>
            <person name="Ikunari K."/>
        </authorList>
    </citation>
    <scope>NUCLEOTIDE SEQUENCE</scope>
    <source>
        <strain evidence="2">EL160426</strain>
    </source>
</reference>
<gene>
    <name evidence="2" type="ORF">AsAng_0021210</name>
</gene>
<dbReference type="InterPro" id="IPR029464">
    <property type="entry name" value="HSDR_N"/>
</dbReference>
<dbReference type="Pfam" id="PF13588">
    <property type="entry name" value="HSDR_N_2"/>
    <property type="match status" value="1"/>
</dbReference>
<accession>A0A915YE65</accession>
<dbReference type="KEGG" id="aup:AsAng_0021210"/>
<name>A0A915YE65_9BACT</name>
<protein>
    <submittedName>
        <fullName evidence="2">Type I restriction enzyme HsdR N-terminal domain-containing protein</fullName>
    </submittedName>
</protein>
<feature type="domain" description="Type I restriction enzyme R protein N-terminal" evidence="1">
    <location>
        <begin position="38"/>
        <end position="147"/>
    </location>
</feature>
<sequence length="153" mass="18208">MLLNINLLNYQDRLDIKYKNANKYVFDLIRKKYLVLTPEEVVRQLILHYLIEEKSYPKNKIRVEMGLDVNTMSKRCDILVFDADFEPIVLVECKSAKVKVDQKVFEQIARYNMTLKVPYLIVTNGPVNYCSKIDYENKQFQFLEEIPSYNKLK</sequence>
<dbReference type="Proteomes" id="UP001060919">
    <property type="component" value="Chromosome"/>
</dbReference>
<dbReference type="Gene3D" id="3.90.1570.30">
    <property type="match status" value="1"/>
</dbReference>
<dbReference type="AlphaFoldDB" id="A0A915YE65"/>
<evidence type="ECO:0000259" key="1">
    <source>
        <dbReference type="Pfam" id="PF13588"/>
    </source>
</evidence>